<dbReference type="PROSITE" id="PS51257">
    <property type="entry name" value="PROKAR_LIPOPROTEIN"/>
    <property type="match status" value="1"/>
</dbReference>
<dbReference type="GO" id="GO:0030313">
    <property type="term" value="C:cell envelope"/>
    <property type="evidence" value="ECO:0007669"/>
    <property type="project" value="UniProtKB-SubCell"/>
</dbReference>
<dbReference type="PANTHER" id="PTHR46847:SF1">
    <property type="entry name" value="D-ALLOSE-BINDING PERIPLASMIC PROTEIN-RELATED"/>
    <property type="match status" value="1"/>
</dbReference>
<keyword evidence="6" id="KW-0813">Transport</keyword>
<organism evidence="6 7">
    <name type="scientific">Labedaea rhizosphaerae</name>
    <dbReference type="NCBI Taxonomy" id="598644"/>
    <lineage>
        <taxon>Bacteria</taxon>
        <taxon>Bacillati</taxon>
        <taxon>Actinomycetota</taxon>
        <taxon>Actinomycetes</taxon>
        <taxon>Pseudonocardiales</taxon>
        <taxon>Pseudonocardiaceae</taxon>
        <taxon>Labedaea</taxon>
    </lineage>
</organism>
<accession>A0A4R6SA25</accession>
<evidence type="ECO:0000259" key="5">
    <source>
        <dbReference type="Pfam" id="PF13407"/>
    </source>
</evidence>
<feature type="signal peptide" evidence="4">
    <location>
        <begin position="1"/>
        <end position="25"/>
    </location>
</feature>
<dbReference type="CDD" id="cd01536">
    <property type="entry name" value="PBP1_ABC_sugar_binding-like"/>
    <property type="match status" value="1"/>
</dbReference>
<comment type="subcellular location">
    <subcellularLocation>
        <location evidence="1">Cell envelope</location>
    </subcellularLocation>
</comment>
<keyword evidence="7" id="KW-1185">Reference proteome</keyword>
<dbReference type="InterPro" id="IPR025997">
    <property type="entry name" value="SBP_2_dom"/>
</dbReference>
<dbReference type="OrthoDB" id="1957427at2"/>
<dbReference type="Gene3D" id="3.40.50.2300">
    <property type="match status" value="2"/>
</dbReference>
<dbReference type="GO" id="GO:0030246">
    <property type="term" value="F:carbohydrate binding"/>
    <property type="evidence" value="ECO:0007669"/>
    <property type="project" value="UniProtKB-ARBA"/>
</dbReference>
<dbReference type="AlphaFoldDB" id="A0A4R6SA25"/>
<reference evidence="6 7" key="1">
    <citation type="submission" date="2019-03" db="EMBL/GenBank/DDBJ databases">
        <title>Genomic Encyclopedia of Type Strains, Phase IV (KMG-IV): sequencing the most valuable type-strain genomes for metagenomic binning, comparative biology and taxonomic classification.</title>
        <authorList>
            <person name="Goeker M."/>
        </authorList>
    </citation>
    <scope>NUCLEOTIDE SEQUENCE [LARGE SCALE GENOMIC DNA]</scope>
    <source>
        <strain evidence="6 7">DSM 45361</strain>
    </source>
</reference>
<evidence type="ECO:0000256" key="4">
    <source>
        <dbReference type="SAM" id="SignalP"/>
    </source>
</evidence>
<dbReference type="SUPFAM" id="SSF53822">
    <property type="entry name" value="Periplasmic binding protein-like I"/>
    <property type="match status" value="1"/>
</dbReference>
<proteinExistence type="inferred from homology"/>
<evidence type="ECO:0000313" key="7">
    <source>
        <dbReference type="Proteomes" id="UP000295444"/>
    </source>
</evidence>
<comment type="caution">
    <text evidence="6">The sequence shown here is derived from an EMBL/GenBank/DDBJ whole genome shotgun (WGS) entry which is preliminary data.</text>
</comment>
<dbReference type="EMBL" id="SNXZ01000004">
    <property type="protein sequence ID" value="TDP96671.1"/>
    <property type="molecule type" value="Genomic_DNA"/>
</dbReference>
<name>A0A4R6SA25_LABRH</name>
<keyword evidence="6" id="KW-0762">Sugar transport</keyword>
<dbReference type="PANTHER" id="PTHR46847">
    <property type="entry name" value="D-ALLOSE-BINDING PERIPLASMIC PROTEIN-RELATED"/>
    <property type="match status" value="1"/>
</dbReference>
<evidence type="ECO:0000256" key="3">
    <source>
        <dbReference type="ARBA" id="ARBA00022729"/>
    </source>
</evidence>
<feature type="domain" description="Periplasmic binding protein" evidence="5">
    <location>
        <begin position="46"/>
        <end position="306"/>
    </location>
</feature>
<evidence type="ECO:0000313" key="6">
    <source>
        <dbReference type="EMBL" id="TDP96671.1"/>
    </source>
</evidence>
<dbReference type="Proteomes" id="UP000295444">
    <property type="component" value="Unassembled WGS sequence"/>
</dbReference>
<feature type="chain" id="PRO_5039305641" evidence="4">
    <location>
        <begin position="26"/>
        <end position="352"/>
    </location>
</feature>
<gene>
    <name evidence="6" type="ORF">EV186_104659</name>
</gene>
<dbReference type="Pfam" id="PF13407">
    <property type="entry name" value="Peripla_BP_4"/>
    <property type="match status" value="1"/>
</dbReference>
<evidence type="ECO:0000256" key="1">
    <source>
        <dbReference type="ARBA" id="ARBA00004196"/>
    </source>
</evidence>
<dbReference type="InterPro" id="IPR028082">
    <property type="entry name" value="Peripla_BP_I"/>
</dbReference>
<comment type="similarity">
    <text evidence="2">Belongs to the bacterial solute-binding protein 2 family.</text>
</comment>
<evidence type="ECO:0000256" key="2">
    <source>
        <dbReference type="ARBA" id="ARBA00007639"/>
    </source>
</evidence>
<keyword evidence="3 4" id="KW-0732">Signal</keyword>
<sequence>MKITSSVRGAAAVTVALALALTACSKDSTGGGGAAPASGGNANGAIGVDLPRADSDFWNAYARYIPAKAKELGVNLAGTTNSQNEIQNVISNMDSLVTQGAKSLLIAPQDTGAIGPKLDEMASKGIPVVSVDTRPDTGKVYMVVRADNRAYGQKACEFLGQQLGGKGKVVEFQGALSSINGRDRSEAFKECMTQKFPGIKVFEEPTEWDGGKAQAALETRLSTDPDIKGIYMQAGGVFLDPTLQLLKQRGRLVPPNDPKHIVIVSNDGIPQEFDAIRKGEIDATVSQPADAYAQYGLYWCKQAMAGVTPKAGPSDHGSKIIQLPNGFEDQLPAPLVTKDNVDDKALWGNAGA</sequence>
<protein>
    <submittedName>
        <fullName evidence="6">Simple sugar transport system substrate-binding protein/ribose transport system substrate-binding protein</fullName>
    </submittedName>
</protein>
<dbReference type="RefSeq" id="WP_133851991.1">
    <property type="nucleotide sequence ID" value="NZ_SNXZ01000004.1"/>
</dbReference>